<evidence type="ECO:0000313" key="2">
    <source>
        <dbReference type="Proteomes" id="UP000278627"/>
    </source>
</evidence>
<gene>
    <name evidence="1" type="ORF">BPAG_LOCUS10333</name>
</gene>
<dbReference type="AlphaFoldDB" id="A0A0N4TPA8"/>
<reference evidence="1 2" key="2">
    <citation type="submission" date="2018-11" db="EMBL/GenBank/DDBJ databases">
        <authorList>
            <consortium name="Pathogen Informatics"/>
        </authorList>
    </citation>
    <scope>NUCLEOTIDE SEQUENCE [LARGE SCALE GENOMIC DNA]</scope>
</reference>
<dbReference type="EMBL" id="UZAD01013184">
    <property type="protein sequence ID" value="VDN91519.1"/>
    <property type="molecule type" value="Genomic_DNA"/>
</dbReference>
<protein>
    <submittedName>
        <fullName evidence="3">Ovule protein</fullName>
    </submittedName>
</protein>
<evidence type="ECO:0000313" key="1">
    <source>
        <dbReference type="EMBL" id="VDN91519.1"/>
    </source>
</evidence>
<sequence length="80" mass="9588">MRNILDVLSFYNTTNFIRLHEHPFVPQREHCLFSKIRCYLFRSCTLLVPDDDDVYSCTEPQIHTISYHSDLPDPSLFFFM</sequence>
<dbReference type="WBParaSite" id="BPAG_0001037101-mRNA-1">
    <property type="protein sequence ID" value="BPAG_0001037101-mRNA-1"/>
    <property type="gene ID" value="BPAG_0001037101"/>
</dbReference>
<name>A0A0N4TPA8_BRUPA</name>
<organism evidence="3">
    <name type="scientific">Brugia pahangi</name>
    <name type="common">Filarial nematode worm</name>
    <dbReference type="NCBI Taxonomy" id="6280"/>
    <lineage>
        <taxon>Eukaryota</taxon>
        <taxon>Metazoa</taxon>
        <taxon>Ecdysozoa</taxon>
        <taxon>Nematoda</taxon>
        <taxon>Chromadorea</taxon>
        <taxon>Rhabditida</taxon>
        <taxon>Spirurina</taxon>
        <taxon>Spiruromorpha</taxon>
        <taxon>Filarioidea</taxon>
        <taxon>Onchocercidae</taxon>
        <taxon>Brugia</taxon>
    </lineage>
</organism>
<evidence type="ECO:0000313" key="3">
    <source>
        <dbReference type="WBParaSite" id="BPAG_0001037101-mRNA-1"/>
    </source>
</evidence>
<accession>A0A0N4TPA8</accession>
<dbReference type="Proteomes" id="UP000278627">
    <property type="component" value="Unassembled WGS sequence"/>
</dbReference>
<keyword evidence="2" id="KW-1185">Reference proteome</keyword>
<reference evidence="3" key="1">
    <citation type="submission" date="2017-02" db="UniProtKB">
        <authorList>
            <consortium name="WormBaseParasite"/>
        </authorList>
    </citation>
    <scope>IDENTIFICATION</scope>
</reference>
<proteinExistence type="predicted"/>